<accession>A0A163I139</accession>
<sequence length="109" mass="12331">MEAGIFKVQVDFGQLQDAINDAVDQAIERHALKSSLPPILNKQRLMELLDIGATKAGELLNREDFPVIREFGHPKVPTNSLMIWIDEHTEWIRDNAGEKSKVNRKGRVA</sequence>
<comment type="caution">
    <text evidence="1">The sequence shown here is derived from an EMBL/GenBank/DDBJ whole genome shotgun (WGS) entry which is preliminary data.</text>
</comment>
<gene>
    <name evidence="1" type="ORF">AWU65_07350</name>
</gene>
<protein>
    <submittedName>
        <fullName evidence="1">Uncharacterized protein</fullName>
    </submittedName>
</protein>
<proteinExistence type="predicted"/>
<dbReference type="RefSeq" id="WP_063477941.1">
    <property type="nucleotide sequence ID" value="NZ_CP147845.1"/>
</dbReference>
<name>A0A163I139_9BACL</name>
<evidence type="ECO:0000313" key="2">
    <source>
        <dbReference type="Proteomes" id="UP000076796"/>
    </source>
</evidence>
<dbReference type="OrthoDB" id="2614557at2"/>
<dbReference type="Proteomes" id="UP000076796">
    <property type="component" value="Unassembled WGS sequence"/>
</dbReference>
<dbReference type="AlphaFoldDB" id="A0A163I139"/>
<reference evidence="1" key="1">
    <citation type="journal article" date="2016" name="Genome Announc.">
        <title>Draft genomes of two strains of Paenibacillus glucanolyticus with capability to degrade lignocellulose.</title>
        <authorList>
            <person name="Mathews S.L."/>
            <person name="Pawlak J."/>
            <person name="Grunden A.M."/>
        </authorList>
    </citation>
    <scope>NUCLEOTIDE SEQUENCE [LARGE SCALE GENOMIC DNA]</scope>
    <source>
        <strain evidence="1">SLM1</strain>
    </source>
</reference>
<keyword evidence="2" id="KW-1185">Reference proteome</keyword>
<organism evidence="1 2">
    <name type="scientific">Paenibacillus glucanolyticus</name>
    <dbReference type="NCBI Taxonomy" id="59843"/>
    <lineage>
        <taxon>Bacteria</taxon>
        <taxon>Bacillati</taxon>
        <taxon>Bacillota</taxon>
        <taxon>Bacilli</taxon>
        <taxon>Bacillales</taxon>
        <taxon>Paenibacillaceae</taxon>
        <taxon>Paenibacillus</taxon>
    </lineage>
</organism>
<evidence type="ECO:0000313" key="1">
    <source>
        <dbReference type="EMBL" id="KZS45741.1"/>
    </source>
</evidence>
<dbReference type="GeneID" id="97552928"/>
<dbReference type="EMBL" id="LWMH01000001">
    <property type="protein sequence ID" value="KZS45741.1"/>
    <property type="molecule type" value="Genomic_DNA"/>
</dbReference>